<dbReference type="KEGG" id="tmai:FVE67_04200"/>
<dbReference type="RefSeq" id="WP_168719400.1">
    <property type="nucleotide sequence ID" value="NZ_CP042909.1"/>
</dbReference>
<sequence>MPVKVELTFNEDDLASLRLSPEEFVREMRLAAAVKWYEMGLISQAKAAEIAGVSREEFLRALQRFGVSPFQVTPEELEAEVVNA</sequence>
<dbReference type="Pfam" id="PF03683">
    <property type="entry name" value="UPF0175"/>
    <property type="match status" value="1"/>
</dbReference>
<protein>
    <submittedName>
        <fullName evidence="2">UPF0175 family protein</fullName>
    </submittedName>
</protein>
<evidence type="ECO:0000313" key="3">
    <source>
        <dbReference type="Proteomes" id="UP000501253"/>
    </source>
</evidence>
<dbReference type="PANTHER" id="PTHR37525:SF1">
    <property type="entry name" value="UPF0175 PROTEIN SSL1255"/>
    <property type="match status" value="1"/>
</dbReference>
<dbReference type="AlphaFoldDB" id="A0A6H1WS50"/>
<gene>
    <name evidence="2" type="ORF">FVE67_04200</name>
</gene>
<dbReference type="PANTHER" id="PTHR37525">
    <property type="entry name" value="UPF0175 PROTEIN SSL1255"/>
    <property type="match status" value="1"/>
</dbReference>
<dbReference type="InterPro" id="IPR052264">
    <property type="entry name" value="UPF0175_domain"/>
</dbReference>
<reference evidence="2 3" key="1">
    <citation type="submission" date="2019-08" db="EMBL/GenBank/DDBJ databases">
        <title>Complete genome sequence of Thermosulfurimonas marina SU872T, an anaerobic thermophilic chemolithoautotrophic bacterium isolated from a shallow marine hydrothermal vent.</title>
        <authorList>
            <person name="Allioux M."/>
            <person name="Jebbar M."/>
            <person name="Slobodkina G."/>
            <person name="Slobodkin A."/>
            <person name="Moalic Y."/>
            <person name="Frolova A."/>
            <person name="Shao Z."/>
            <person name="Alain K."/>
        </authorList>
    </citation>
    <scope>NUCLEOTIDE SEQUENCE [LARGE SCALE GENOMIC DNA]</scope>
    <source>
        <strain evidence="2 3">SU872</strain>
    </source>
</reference>
<dbReference type="Proteomes" id="UP000501253">
    <property type="component" value="Chromosome"/>
</dbReference>
<accession>A0A6H1WS50</accession>
<evidence type="ECO:0000313" key="2">
    <source>
        <dbReference type="EMBL" id="QJA06045.1"/>
    </source>
</evidence>
<evidence type="ECO:0000256" key="1">
    <source>
        <dbReference type="ARBA" id="ARBA00005651"/>
    </source>
</evidence>
<dbReference type="EMBL" id="CP042909">
    <property type="protein sequence ID" value="QJA06045.1"/>
    <property type="molecule type" value="Genomic_DNA"/>
</dbReference>
<keyword evidence="3" id="KW-1185">Reference proteome</keyword>
<comment type="similarity">
    <text evidence="1">Belongs to the UPF0175 family.</text>
</comment>
<proteinExistence type="inferred from homology"/>
<dbReference type="InterPro" id="IPR005368">
    <property type="entry name" value="UPF0175"/>
</dbReference>
<name>A0A6H1WS50_9BACT</name>
<organism evidence="2 3">
    <name type="scientific">Thermosulfurimonas marina</name>
    <dbReference type="NCBI Taxonomy" id="2047767"/>
    <lineage>
        <taxon>Bacteria</taxon>
        <taxon>Pseudomonadati</taxon>
        <taxon>Thermodesulfobacteriota</taxon>
        <taxon>Thermodesulfobacteria</taxon>
        <taxon>Thermodesulfobacteriales</taxon>
        <taxon>Thermodesulfobacteriaceae</taxon>
        <taxon>Thermosulfurimonas</taxon>
    </lineage>
</organism>